<gene>
    <name evidence="1" type="ORF">g.142343</name>
</gene>
<proteinExistence type="predicted"/>
<organism evidence="1">
    <name type="scientific">Schizaphis graminum</name>
    <name type="common">Green bug aphid</name>
    <dbReference type="NCBI Taxonomy" id="13262"/>
    <lineage>
        <taxon>Eukaryota</taxon>
        <taxon>Metazoa</taxon>
        <taxon>Ecdysozoa</taxon>
        <taxon>Arthropoda</taxon>
        <taxon>Hexapoda</taxon>
        <taxon>Insecta</taxon>
        <taxon>Pterygota</taxon>
        <taxon>Neoptera</taxon>
        <taxon>Paraneoptera</taxon>
        <taxon>Hemiptera</taxon>
        <taxon>Sternorrhyncha</taxon>
        <taxon>Aphidomorpha</taxon>
        <taxon>Aphidoidea</taxon>
        <taxon>Aphididae</taxon>
        <taxon>Aphidini</taxon>
        <taxon>Schizaphis</taxon>
    </lineage>
</organism>
<reference evidence="1" key="1">
    <citation type="submission" date="2018-04" db="EMBL/GenBank/DDBJ databases">
        <title>Transcriptome of Schizaphis graminum biotype I.</title>
        <authorList>
            <person name="Scully E.D."/>
            <person name="Geib S.M."/>
            <person name="Palmer N.A."/>
            <person name="Koch K."/>
            <person name="Bradshaw J."/>
            <person name="Heng-Moss T."/>
            <person name="Sarath G."/>
        </authorList>
    </citation>
    <scope>NUCLEOTIDE SEQUENCE</scope>
</reference>
<evidence type="ECO:0000313" key="1">
    <source>
        <dbReference type="EMBL" id="MBY12964.1"/>
    </source>
</evidence>
<dbReference type="AlphaFoldDB" id="A0A2S2N6W8"/>
<sequence>MLILQGDVYTCGDIPSDAGAARLLHYYYSCRPMRARRPEVAASSYAGPIARLPIARTYITAPAGDIVRRVSRDLGVCTRTTAVVGNSYAALVGDGSRLCGCAQALAFPVWRVPCRLS</sequence>
<accession>A0A2S2N6W8</accession>
<name>A0A2S2N6W8_SCHGA</name>
<dbReference type="EMBL" id="GGMR01000345">
    <property type="protein sequence ID" value="MBY12964.1"/>
    <property type="molecule type" value="Transcribed_RNA"/>
</dbReference>
<protein>
    <submittedName>
        <fullName evidence="1">Uncharacterized protein</fullName>
    </submittedName>
</protein>